<name>A0AA39J5W1_9AGAR</name>
<dbReference type="EMBL" id="JAUEPT010000059">
    <property type="protein sequence ID" value="KAK0435912.1"/>
    <property type="molecule type" value="Genomic_DNA"/>
</dbReference>
<sequence length="498" mass="55377">MLRRPCCASVTRLGGERVRSIGMFDVGDEASTVECTIIVSQYRLTSSDHFHVEKLHILLKVVIERGIIKGRTDSTAPHTDAKNGTGVAAIVRPQQLKGNGRSSGVESKNLSVGSNVETCGAMQTAERSQAFYILMAEDRQASNRLGFKLADFKPAKTFRQNTYIDCFTFRWVKVCVDERLLVELSQLRLLASAVTLILMHLIYPPERWRPGIVMNAKNQRLGLGNGPIVYQMISSRQPPQETLQRLATKCSYAPAQLVDPELQEICPLKMVESRLARKFGMTSASQGIDSESCKKPEGVNIDPMSPRLLTLFRNDPLTTSRANIGNILHSLIDNPGIERGNNTIVYYAGRAAIDRDTIDTDGPPIHDIYDRELNAPFTEIFRSNGHKITFFADCCHVSGMSRDPDPEIGLHFTCATRPGSNINDMLRAADESLSRHLSVLSKNQEPDMGSHVILAVCRNYQYAKETFGKEGYDGAFTRSLVKRERLFGHQVGPPVHVT</sequence>
<dbReference type="Gene3D" id="3.40.50.1460">
    <property type="match status" value="1"/>
</dbReference>
<organism evidence="1 2">
    <name type="scientific">Armillaria borealis</name>
    <dbReference type="NCBI Taxonomy" id="47425"/>
    <lineage>
        <taxon>Eukaryota</taxon>
        <taxon>Fungi</taxon>
        <taxon>Dikarya</taxon>
        <taxon>Basidiomycota</taxon>
        <taxon>Agaricomycotina</taxon>
        <taxon>Agaricomycetes</taxon>
        <taxon>Agaricomycetidae</taxon>
        <taxon>Agaricales</taxon>
        <taxon>Marasmiineae</taxon>
        <taxon>Physalacriaceae</taxon>
        <taxon>Armillaria</taxon>
    </lineage>
</organism>
<proteinExistence type="predicted"/>
<keyword evidence="2" id="KW-1185">Reference proteome</keyword>
<accession>A0AA39J5W1</accession>
<evidence type="ECO:0000313" key="1">
    <source>
        <dbReference type="EMBL" id="KAK0435912.1"/>
    </source>
</evidence>
<reference evidence="1" key="1">
    <citation type="submission" date="2023-06" db="EMBL/GenBank/DDBJ databases">
        <authorList>
            <consortium name="Lawrence Berkeley National Laboratory"/>
            <person name="Ahrendt S."/>
            <person name="Sahu N."/>
            <person name="Indic B."/>
            <person name="Wong-Bajracharya J."/>
            <person name="Merenyi Z."/>
            <person name="Ke H.-M."/>
            <person name="Monk M."/>
            <person name="Kocsube S."/>
            <person name="Drula E."/>
            <person name="Lipzen A."/>
            <person name="Balint B."/>
            <person name="Henrissat B."/>
            <person name="Andreopoulos B."/>
            <person name="Martin F.M."/>
            <person name="Harder C.B."/>
            <person name="Rigling D."/>
            <person name="Ford K.L."/>
            <person name="Foster G.D."/>
            <person name="Pangilinan J."/>
            <person name="Papanicolaou A."/>
            <person name="Barry K."/>
            <person name="LaButti K."/>
            <person name="Viragh M."/>
            <person name="Koriabine M."/>
            <person name="Yan M."/>
            <person name="Riley R."/>
            <person name="Champramary S."/>
            <person name="Plett K.L."/>
            <person name="Tsai I.J."/>
            <person name="Slot J."/>
            <person name="Sipos G."/>
            <person name="Plett J."/>
            <person name="Nagy L.G."/>
            <person name="Grigoriev I.V."/>
        </authorList>
    </citation>
    <scope>NUCLEOTIDE SEQUENCE</scope>
    <source>
        <strain evidence="1">FPL87.14</strain>
    </source>
</reference>
<dbReference type="Proteomes" id="UP001175226">
    <property type="component" value="Unassembled WGS sequence"/>
</dbReference>
<gene>
    <name evidence="1" type="ORF">EV421DRAFT_2022352</name>
</gene>
<dbReference type="AlphaFoldDB" id="A0AA39J5W1"/>
<protein>
    <submittedName>
        <fullName evidence="1">Uncharacterized protein</fullName>
    </submittedName>
</protein>
<comment type="caution">
    <text evidence="1">The sequence shown here is derived from an EMBL/GenBank/DDBJ whole genome shotgun (WGS) entry which is preliminary data.</text>
</comment>
<evidence type="ECO:0000313" key="2">
    <source>
        <dbReference type="Proteomes" id="UP001175226"/>
    </source>
</evidence>